<dbReference type="AlphaFoldDB" id="A0AAV0CUZ9"/>
<organism evidence="1 2">
    <name type="scientific">Cuscuta epithymum</name>
    <dbReference type="NCBI Taxonomy" id="186058"/>
    <lineage>
        <taxon>Eukaryota</taxon>
        <taxon>Viridiplantae</taxon>
        <taxon>Streptophyta</taxon>
        <taxon>Embryophyta</taxon>
        <taxon>Tracheophyta</taxon>
        <taxon>Spermatophyta</taxon>
        <taxon>Magnoliopsida</taxon>
        <taxon>eudicotyledons</taxon>
        <taxon>Gunneridae</taxon>
        <taxon>Pentapetalae</taxon>
        <taxon>asterids</taxon>
        <taxon>lamiids</taxon>
        <taxon>Solanales</taxon>
        <taxon>Convolvulaceae</taxon>
        <taxon>Cuscuteae</taxon>
        <taxon>Cuscuta</taxon>
        <taxon>Cuscuta subgen. Cuscuta</taxon>
    </lineage>
</organism>
<evidence type="ECO:0000313" key="2">
    <source>
        <dbReference type="Proteomes" id="UP001152523"/>
    </source>
</evidence>
<keyword evidence="2" id="KW-1185">Reference proteome</keyword>
<name>A0AAV0CUZ9_9ASTE</name>
<reference evidence="1" key="1">
    <citation type="submission" date="2022-07" db="EMBL/GenBank/DDBJ databases">
        <authorList>
            <person name="Macas J."/>
            <person name="Novak P."/>
            <person name="Neumann P."/>
        </authorList>
    </citation>
    <scope>NUCLEOTIDE SEQUENCE</scope>
</reference>
<dbReference type="Proteomes" id="UP001152523">
    <property type="component" value="Unassembled WGS sequence"/>
</dbReference>
<accession>A0AAV0CUZ9</accession>
<comment type="caution">
    <text evidence="1">The sequence shown here is derived from an EMBL/GenBank/DDBJ whole genome shotgun (WGS) entry which is preliminary data.</text>
</comment>
<evidence type="ECO:0000313" key="1">
    <source>
        <dbReference type="EMBL" id="CAH9085802.1"/>
    </source>
</evidence>
<dbReference type="EMBL" id="CAMAPF010000055">
    <property type="protein sequence ID" value="CAH9085802.1"/>
    <property type="molecule type" value="Genomic_DNA"/>
</dbReference>
<sequence length="142" mass="16347">MFSSSPDKLFENTLRCFSNSFTVSLFQVATQNSSWQVLIEGDHKAQECGVLFNETSAKAGFKIKDQCLYRGLQSFSVLDQSLFKISSFHSVLEASRRNGMWLFCYEIYERRCVRCQTLETKCDVSCLVGRYVLMNIVIIFQC</sequence>
<protein>
    <submittedName>
        <fullName evidence="1">Uncharacterized protein</fullName>
    </submittedName>
</protein>
<gene>
    <name evidence="1" type="ORF">CEPIT_LOCUS9560</name>
</gene>
<proteinExistence type="predicted"/>